<evidence type="ECO:0000313" key="2">
    <source>
        <dbReference type="Proteomes" id="UP000007129"/>
    </source>
</evidence>
<gene>
    <name evidence="1" type="ORF">MPH_00192</name>
</gene>
<protein>
    <submittedName>
        <fullName evidence="1">Uncharacterized protein</fullName>
    </submittedName>
</protein>
<comment type="caution">
    <text evidence="1">The sequence shown here is derived from an EMBL/GenBank/DDBJ whole genome shotgun (WGS) entry which is preliminary data.</text>
</comment>
<dbReference type="VEuPathDB" id="FungiDB:MPH_00192"/>
<sequence length="125" mass="14170">MDLSDRNLTRLLRNRYPTVAPRKLIIFMFPNMASTPEESSALPKRPRDSPKTKSAMISKVAQLYSLTASCAGSDFFANRSLVLTSMYTFFLVISSYSRKAFSLKLFEKILWSRLCSSVLLVVSML</sequence>
<proteinExistence type="predicted"/>
<name>K2SC03_MACPH</name>
<reference evidence="1 2" key="1">
    <citation type="journal article" date="2012" name="BMC Genomics">
        <title>Tools to kill: Genome of one of the most destructive plant pathogenic fungi Macrophomina phaseolina.</title>
        <authorList>
            <person name="Islam M.S."/>
            <person name="Haque M.S."/>
            <person name="Islam M.M."/>
            <person name="Emdad E.M."/>
            <person name="Halim A."/>
            <person name="Hossen Q.M.M."/>
            <person name="Hossain M.Z."/>
            <person name="Ahmed B."/>
            <person name="Rahim S."/>
            <person name="Rahman M.S."/>
            <person name="Alam M.M."/>
            <person name="Hou S."/>
            <person name="Wan X."/>
            <person name="Saito J.A."/>
            <person name="Alam M."/>
        </authorList>
    </citation>
    <scope>NUCLEOTIDE SEQUENCE [LARGE SCALE GENOMIC DNA]</scope>
    <source>
        <strain evidence="1 2">MS6</strain>
    </source>
</reference>
<organism evidence="1 2">
    <name type="scientific">Macrophomina phaseolina (strain MS6)</name>
    <name type="common">Charcoal rot fungus</name>
    <dbReference type="NCBI Taxonomy" id="1126212"/>
    <lineage>
        <taxon>Eukaryota</taxon>
        <taxon>Fungi</taxon>
        <taxon>Dikarya</taxon>
        <taxon>Ascomycota</taxon>
        <taxon>Pezizomycotina</taxon>
        <taxon>Dothideomycetes</taxon>
        <taxon>Dothideomycetes incertae sedis</taxon>
        <taxon>Botryosphaeriales</taxon>
        <taxon>Botryosphaeriaceae</taxon>
        <taxon>Macrophomina</taxon>
    </lineage>
</organism>
<dbReference type="Proteomes" id="UP000007129">
    <property type="component" value="Unassembled WGS sequence"/>
</dbReference>
<dbReference type="EMBL" id="AHHD01000008">
    <property type="protein sequence ID" value="EKG22457.1"/>
    <property type="molecule type" value="Genomic_DNA"/>
</dbReference>
<dbReference type="InParanoid" id="K2SC03"/>
<dbReference type="HOGENOM" id="CLU_1993031_0_0_1"/>
<dbReference type="AlphaFoldDB" id="K2SC03"/>
<evidence type="ECO:0000313" key="1">
    <source>
        <dbReference type="EMBL" id="EKG22457.1"/>
    </source>
</evidence>
<accession>K2SC03</accession>